<dbReference type="Proteomes" id="UP001281410">
    <property type="component" value="Unassembled WGS sequence"/>
</dbReference>
<dbReference type="GO" id="GO:0003824">
    <property type="term" value="F:catalytic activity"/>
    <property type="evidence" value="ECO:0007669"/>
    <property type="project" value="InterPro"/>
</dbReference>
<dbReference type="Gene3D" id="3.60.10.10">
    <property type="entry name" value="Endonuclease/exonuclease/phosphatase"/>
    <property type="match status" value="1"/>
</dbReference>
<keyword evidence="3" id="KW-1185">Reference proteome</keyword>
<accession>A0AAE0APD6</accession>
<evidence type="ECO:0000259" key="1">
    <source>
        <dbReference type="Pfam" id="PF03372"/>
    </source>
</evidence>
<feature type="domain" description="Endonuclease/exonuclease/phosphatase" evidence="1">
    <location>
        <begin position="6"/>
        <end position="91"/>
    </location>
</feature>
<organism evidence="2 3">
    <name type="scientific">Dipteronia sinensis</name>
    <dbReference type="NCBI Taxonomy" id="43782"/>
    <lineage>
        <taxon>Eukaryota</taxon>
        <taxon>Viridiplantae</taxon>
        <taxon>Streptophyta</taxon>
        <taxon>Embryophyta</taxon>
        <taxon>Tracheophyta</taxon>
        <taxon>Spermatophyta</taxon>
        <taxon>Magnoliopsida</taxon>
        <taxon>eudicotyledons</taxon>
        <taxon>Gunneridae</taxon>
        <taxon>Pentapetalae</taxon>
        <taxon>rosids</taxon>
        <taxon>malvids</taxon>
        <taxon>Sapindales</taxon>
        <taxon>Sapindaceae</taxon>
        <taxon>Hippocastanoideae</taxon>
        <taxon>Acereae</taxon>
        <taxon>Dipteronia</taxon>
    </lineage>
</organism>
<dbReference type="PANTHER" id="PTHR35218">
    <property type="entry name" value="RNASE H DOMAIN-CONTAINING PROTEIN"/>
    <property type="match status" value="1"/>
</dbReference>
<dbReference type="Pfam" id="PF03372">
    <property type="entry name" value="Exo_endo_phos"/>
    <property type="match status" value="1"/>
</dbReference>
<sequence>MKIFAWNVRGLGSSRTFNILRTYMQDVKPEIVFLIETKCTSAKMERWRVKLGFCSKIVVDSIGRSGGLCLFWNDNVTVNLVTFSQGHIDVNVSVVGGIT</sequence>
<name>A0AAE0APD6_9ROSI</name>
<dbReference type="AlphaFoldDB" id="A0AAE0APD6"/>
<dbReference type="SUPFAM" id="SSF56219">
    <property type="entry name" value="DNase I-like"/>
    <property type="match status" value="1"/>
</dbReference>
<protein>
    <recommendedName>
        <fullName evidence="1">Endonuclease/exonuclease/phosphatase domain-containing protein</fullName>
    </recommendedName>
</protein>
<dbReference type="EMBL" id="JANJYJ010000003">
    <property type="protein sequence ID" value="KAK3221776.1"/>
    <property type="molecule type" value="Genomic_DNA"/>
</dbReference>
<evidence type="ECO:0000313" key="2">
    <source>
        <dbReference type="EMBL" id="KAK3221776.1"/>
    </source>
</evidence>
<dbReference type="InterPro" id="IPR005135">
    <property type="entry name" value="Endo/exonuclease/phosphatase"/>
</dbReference>
<reference evidence="2" key="1">
    <citation type="journal article" date="2023" name="Plant J.">
        <title>Genome sequences and population genomics provide insights into the demographic history, inbreeding, and mutation load of two 'living fossil' tree species of Dipteronia.</title>
        <authorList>
            <person name="Feng Y."/>
            <person name="Comes H.P."/>
            <person name="Chen J."/>
            <person name="Zhu S."/>
            <person name="Lu R."/>
            <person name="Zhang X."/>
            <person name="Li P."/>
            <person name="Qiu J."/>
            <person name="Olsen K.M."/>
            <person name="Qiu Y."/>
        </authorList>
    </citation>
    <scope>NUCLEOTIDE SEQUENCE</scope>
    <source>
        <strain evidence="2">NBL</strain>
    </source>
</reference>
<proteinExistence type="predicted"/>
<comment type="caution">
    <text evidence="2">The sequence shown here is derived from an EMBL/GenBank/DDBJ whole genome shotgun (WGS) entry which is preliminary data.</text>
</comment>
<dbReference type="InterPro" id="IPR036691">
    <property type="entry name" value="Endo/exonu/phosph_ase_sf"/>
</dbReference>
<dbReference type="PANTHER" id="PTHR35218:SF9">
    <property type="entry name" value="ENDONUCLEASE_EXONUCLEASE_PHOSPHATASE DOMAIN-CONTAINING PROTEIN"/>
    <property type="match status" value="1"/>
</dbReference>
<evidence type="ECO:0000313" key="3">
    <source>
        <dbReference type="Proteomes" id="UP001281410"/>
    </source>
</evidence>
<gene>
    <name evidence="2" type="ORF">Dsin_008801</name>
</gene>